<organism evidence="1 2">
    <name type="scientific">Flavobacterium procerum</name>
    <dbReference type="NCBI Taxonomy" id="1455569"/>
    <lineage>
        <taxon>Bacteria</taxon>
        <taxon>Pseudomonadati</taxon>
        <taxon>Bacteroidota</taxon>
        <taxon>Flavobacteriia</taxon>
        <taxon>Flavobacteriales</taxon>
        <taxon>Flavobacteriaceae</taxon>
        <taxon>Flavobacterium</taxon>
    </lineage>
</organism>
<dbReference type="InterPro" id="IPR011338">
    <property type="entry name" value="BamHI/BglII/BstY"/>
</dbReference>
<dbReference type="GO" id="GO:0004519">
    <property type="term" value="F:endonuclease activity"/>
    <property type="evidence" value="ECO:0007669"/>
    <property type="project" value="UniProtKB-KW"/>
</dbReference>
<dbReference type="EMBL" id="JBHLYW010000009">
    <property type="protein sequence ID" value="MFC0077706.1"/>
    <property type="molecule type" value="Genomic_DNA"/>
</dbReference>
<proteinExistence type="predicted"/>
<dbReference type="SUPFAM" id="SSF52980">
    <property type="entry name" value="Restriction endonuclease-like"/>
    <property type="match status" value="1"/>
</dbReference>
<dbReference type="InterPro" id="IPR011335">
    <property type="entry name" value="Restrct_endonuc-II-like"/>
</dbReference>
<evidence type="ECO:0000313" key="1">
    <source>
        <dbReference type="EMBL" id="MFC0077706.1"/>
    </source>
</evidence>
<name>A0ABV6BQI2_9FLAO</name>
<evidence type="ECO:0000313" key="2">
    <source>
        <dbReference type="Proteomes" id="UP001589734"/>
    </source>
</evidence>
<sequence length="167" mass="18731">MSLSKSINSLLKERFKASGWHEESAIFQDSQYRGDTWRLDFAKKDVSIEVAFNHASVIAWNLLKPVLASELNHVDKAIQTKIGVIITATEALKRAGGFDGAVGTFEKYLEYLPPLNNVLTVPLFIIGLDTPDTFRVDQHQHALRKKIGKIVMKEVINTAIENDEIPI</sequence>
<comment type="caution">
    <text evidence="1">The sequence shown here is derived from an EMBL/GenBank/DDBJ whole genome shotgun (WGS) entry which is preliminary data.</text>
</comment>
<reference evidence="1 2" key="1">
    <citation type="submission" date="2024-09" db="EMBL/GenBank/DDBJ databases">
        <authorList>
            <person name="Sun Q."/>
            <person name="Mori K."/>
        </authorList>
    </citation>
    <scope>NUCLEOTIDE SEQUENCE [LARGE SCALE GENOMIC DNA]</scope>
    <source>
        <strain evidence="1 2">CGMCC 1.12926</strain>
    </source>
</reference>
<dbReference type="InterPro" id="IPR015278">
    <property type="entry name" value="BglII-like"/>
</dbReference>
<dbReference type="Proteomes" id="UP001589734">
    <property type="component" value="Unassembled WGS sequence"/>
</dbReference>
<keyword evidence="2" id="KW-1185">Reference proteome</keyword>
<gene>
    <name evidence="1" type="ORF">ACFFLS_11695</name>
</gene>
<keyword evidence="1" id="KW-0255">Endonuclease</keyword>
<accession>A0ABV6BQI2</accession>
<dbReference type="Gene3D" id="3.40.91.20">
    <property type="match status" value="1"/>
</dbReference>
<dbReference type="Pfam" id="PF09195">
    <property type="entry name" value="Endonuc-BglII"/>
    <property type="match status" value="1"/>
</dbReference>
<dbReference type="RefSeq" id="WP_379689382.1">
    <property type="nucleotide sequence ID" value="NZ_JBHLYW010000009.1"/>
</dbReference>
<keyword evidence="1" id="KW-0540">Nuclease</keyword>
<keyword evidence="1" id="KW-0378">Hydrolase</keyword>
<protein>
    <submittedName>
        <fullName evidence="1">BglII/BstYI family type II restriction endonuclease</fullName>
    </submittedName>
</protein>